<dbReference type="AlphaFoldDB" id="A0A0A9D2E9"/>
<reference evidence="1" key="1">
    <citation type="submission" date="2014-09" db="EMBL/GenBank/DDBJ databases">
        <authorList>
            <person name="Magalhaes I.L.F."/>
            <person name="Oliveira U."/>
            <person name="Santos F.R."/>
            <person name="Vidigal T.H.D.A."/>
            <person name="Brescovit A.D."/>
            <person name="Santos A.J."/>
        </authorList>
    </citation>
    <scope>NUCLEOTIDE SEQUENCE</scope>
    <source>
        <tissue evidence="1">Shoot tissue taken approximately 20 cm above the soil surface</tissue>
    </source>
</reference>
<dbReference type="PANTHER" id="PTHR47818">
    <property type="entry name" value="RNI-LIKE SUPERFAMILY PROTEIN"/>
    <property type="match status" value="1"/>
</dbReference>
<evidence type="ECO:0000313" key="1">
    <source>
        <dbReference type="EMBL" id="JAD77917.1"/>
    </source>
</evidence>
<proteinExistence type="predicted"/>
<dbReference type="SUPFAM" id="SSF52047">
    <property type="entry name" value="RNI-like"/>
    <property type="match status" value="1"/>
</dbReference>
<dbReference type="Gene3D" id="3.80.10.10">
    <property type="entry name" value="Ribonuclease Inhibitor"/>
    <property type="match status" value="1"/>
</dbReference>
<dbReference type="EMBL" id="GBRH01219978">
    <property type="protein sequence ID" value="JAD77917.1"/>
    <property type="molecule type" value="Transcribed_RNA"/>
</dbReference>
<dbReference type="InterPro" id="IPR032675">
    <property type="entry name" value="LRR_dom_sf"/>
</dbReference>
<organism evidence="1">
    <name type="scientific">Arundo donax</name>
    <name type="common">Giant reed</name>
    <name type="synonym">Donax arundinaceus</name>
    <dbReference type="NCBI Taxonomy" id="35708"/>
    <lineage>
        <taxon>Eukaryota</taxon>
        <taxon>Viridiplantae</taxon>
        <taxon>Streptophyta</taxon>
        <taxon>Embryophyta</taxon>
        <taxon>Tracheophyta</taxon>
        <taxon>Spermatophyta</taxon>
        <taxon>Magnoliopsida</taxon>
        <taxon>Liliopsida</taxon>
        <taxon>Poales</taxon>
        <taxon>Poaceae</taxon>
        <taxon>PACMAD clade</taxon>
        <taxon>Arundinoideae</taxon>
        <taxon>Arundineae</taxon>
        <taxon>Arundo</taxon>
    </lineage>
</organism>
<reference evidence="1" key="2">
    <citation type="journal article" date="2015" name="Data Brief">
        <title>Shoot transcriptome of the giant reed, Arundo donax.</title>
        <authorList>
            <person name="Barrero R.A."/>
            <person name="Guerrero F.D."/>
            <person name="Moolhuijzen P."/>
            <person name="Goolsby J.A."/>
            <person name="Tidwell J."/>
            <person name="Bellgard S.E."/>
            <person name="Bellgard M.I."/>
        </authorList>
    </citation>
    <scope>NUCLEOTIDE SEQUENCE</scope>
    <source>
        <tissue evidence="1">Shoot tissue taken approximately 20 cm above the soil surface</tissue>
    </source>
</reference>
<accession>A0A0A9D2E9</accession>
<name>A0A0A9D2E9_ARUDO</name>
<dbReference type="PANTHER" id="PTHR47818:SF2">
    <property type="entry name" value="F-BOX DOMAIN-CONTAINING PROTEIN"/>
    <property type="match status" value="1"/>
</dbReference>
<sequence>MELALTHINISRNRGGIRAAHLVSRLILQAPNLVSVNAAANLLPPESLEIICNTLKQRTCNLERVDLTDNLHLSGASFPAFLEFKKHGKPILVVPSYSSTCAPYDDDP</sequence>
<protein>
    <submittedName>
        <fullName evidence="1">Uncharacterized protein</fullName>
    </submittedName>
</protein>